<dbReference type="GeneID" id="20814762"/>
<gene>
    <name evidence="3" type="ORF">H257_12766</name>
</gene>
<evidence type="ECO:0000256" key="2">
    <source>
        <dbReference type="SAM" id="MobiDB-lite"/>
    </source>
</evidence>
<feature type="region of interest" description="Disordered" evidence="2">
    <location>
        <begin position="15"/>
        <end position="39"/>
    </location>
</feature>
<sequence>MDALAYDPEDLEELLYFSGSDSDEHSPEPPPASSTILPPLHFVDMPSRSPYLSASKVSQLSKLGVLNSPFGKYPKQRPSPVISPSLQASPHGKKKMKSPSPLTRFVPEIILPTNMTSPSKLMTFKTNDIIKHGELKLYMCRYTTIQPLFCIPFHETTTLQACRILIDDLLMVDAIEYVFVAPTGKSIAVSAEGLFHAHWFYPVLTILVTSVLNQTSHHVSPDKLQQTMAALDQKSPASNEKPWNLSYASFGMFSSKELRMQSAIIQSPMSKKIRKRQQRDALRVSLESPLKSFDGVADAFEHTNNPALDPATVHSILKRSKFDVLEHFSDREVQRRKNRHIKIQRKALQTALNIQEKVIVLQCWWRTMLSYRALQEKKQAHVAAIRIQSVMRQRSLQLKQLRVRRNSISLNKTRSMKNSANHYVFQAFEGNDKVVVKLQAIQRRRLVQKQLRVNPDKAEKYAELERRREMVRKSQENFERERALAQLRKLHAKERKERKELNKLALATRRERAAVAVQTTYRRYRAGKMVLVLRRERKAAIKIQAHLRKNTALTRVETLKLQMRKSSLSGNTTDSESYHPRLFCRRVWFRGAYHVLYSCLSKGHLLMVLHCNANGKQGDAMALECAFDVDDLKLFGLLPSTMLVRIHELDRLTEGATMALMLSRGQYVLNQQDFHSFRNLSLDARTLLLPNPDMYFGRMYQRCSDSNPSNELLRCFRYSEPTLIYYLAKRVKLGMAHLGFFEDKGVLYVECYISRWHICICVGLQYQEWAFSGHGILALCDLNQKIEISKHMGSRISIGHNGVRVDVRRRLFHIAKKFRLVDDGVPSSATGLFAVYILGQEMQLEVVFADGLARQCSVDAGMLARLGYRKLHQMDMDTVSILSRQLLSGLVIVDHIVQLNL</sequence>
<keyword evidence="1" id="KW-0175">Coiled coil</keyword>
<dbReference type="PROSITE" id="PS50096">
    <property type="entry name" value="IQ"/>
    <property type="match status" value="2"/>
</dbReference>
<dbReference type="EMBL" id="KI913156">
    <property type="protein sequence ID" value="ETV71935.1"/>
    <property type="molecule type" value="Genomic_DNA"/>
</dbReference>
<protein>
    <submittedName>
        <fullName evidence="3">Uncharacterized protein</fullName>
    </submittedName>
</protein>
<reference evidence="3" key="1">
    <citation type="submission" date="2013-12" db="EMBL/GenBank/DDBJ databases">
        <title>The Genome Sequence of Aphanomyces astaci APO3.</title>
        <authorList>
            <consortium name="The Broad Institute Genomics Platform"/>
            <person name="Russ C."/>
            <person name="Tyler B."/>
            <person name="van West P."/>
            <person name="Dieguez-Uribeondo J."/>
            <person name="Young S.K."/>
            <person name="Zeng Q."/>
            <person name="Gargeya S."/>
            <person name="Fitzgerald M."/>
            <person name="Abouelleil A."/>
            <person name="Alvarado L."/>
            <person name="Chapman S.B."/>
            <person name="Gainer-Dewar J."/>
            <person name="Goldberg J."/>
            <person name="Griggs A."/>
            <person name="Gujja S."/>
            <person name="Hansen M."/>
            <person name="Howarth C."/>
            <person name="Imamovic A."/>
            <person name="Ireland A."/>
            <person name="Larimer J."/>
            <person name="McCowan C."/>
            <person name="Murphy C."/>
            <person name="Pearson M."/>
            <person name="Poon T.W."/>
            <person name="Priest M."/>
            <person name="Roberts A."/>
            <person name="Saif S."/>
            <person name="Shea T."/>
            <person name="Sykes S."/>
            <person name="Wortman J."/>
            <person name="Nusbaum C."/>
            <person name="Birren B."/>
        </authorList>
    </citation>
    <scope>NUCLEOTIDE SEQUENCE [LARGE SCALE GENOMIC DNA]</scope>
    <source>
        <strain evidence="3">APO3</strain>
    </source>
</reference>
<feature type="coiled-coil region" evidence="1">
    <location>
        <begin position="461"/>
        <end position="504"/>
    </location>
</feature>
<feature type="region of interest" description="Disordered" evidence="2">
    <location>
        <begin position="71"/>
        <end position="100"/>
    </location>
</feature>
<dbReference type="AlphaFoldDB" id="W4FWM7"/>
<dbReference type="InterPro" id="IPR000048">
    <property type="entry name" value="IQ_motif_EF-hand-BS"/>
</dbReference>
<accession>W4FWM7</accession>
<dbReference type="Pfam" id="PF00612">
    <property type="entry name" value="IQ"/>
    <property type="match status" value="1"/>
</dbReference>
<dbReference type="RefSeq" id="XP_009838378.1">
    <property type="nucleotide sequence ID" value="XM_009840076.1"/>
</dbReference>
<name>W4FWM7_APHAT</name>
<dbReference type="OrthoDB" id="71819at2759"/>
<evidence type="ECO:0000256" key="1">
    <source>
        <dbReference type="SAM" id="Coils"/>
    </source>
</evidence>
<dbReference type="VEuPathDB" id="FungiDB:H257_12766"/>
<organism evidence="3">
    <name type="scientific">Aphanomyces astaci</name>
    <name type="common">Crayfish plague agent</name>
    <dbReference type="NCBI Taxonomy" id="112090"/>
    <lineage>
        <taxon>Eukaryota</taxon>
        <taxon>Sar</taxon>
        <taxon>Stramenopiles</taxon>
        <taxon>Oomycota</taxon>
        <taxon>Saprolegniomycetes</taxon>
        <taxon>Saprolegniales</taxon>
        <taxon>Verrucalvaceae</taxon>
        <taxon>Aphanomyces</taxon>
    </lineage>
</organism>
<proteinExistence type="predicted"/>
<evidence type="ECO:0000313" key="3">
    <source>
        <dbReference type="EMBL" id="ETV71935.1"/>
    </source>
</evidence>